<reference evidence="1" key="2">
    <citation type="journal article" date="2022" name="New Phytol.">
        <title>Evolutionary transition to the ectomycorrhizal habit in the genomes of a hyperdiverse lineage of mushroom-forming fungi.</title>
        <authorList>
            <person name="Looney B."/>
            <person name="Miyauchi S."/>
            <person name="Morin E."/>
            <person name="Drula E."/>
            <person name="Courty P.E."/>
            <person name="Kohler A."/>
            <person name="Kuo A."/>
            <person name="LaButti K."/>
            <person name="Pangilinan J."/>
            <person name="Lipzen A."/>
            <person name="Riley R."/>
            <person name="Andreopoulos W."/>
            <person name="He G."/>
            <person name="Johnson J."/>
            <person name="Nolan M."/>
            <person name="Tritt A."/>
            <person name="Barry K.W."/>
            <person name="Grigoriev I.V."/>
            <person name="Nagy L.G."/>
            <person name="Hibbett D."/>
            <person name="Henrissat B."/>
            <person name="Matheny P.B."/>
            <person name="Labbe J."/>
            <person name="Martin F.M."/>
        </authorList>
    </citation>
    <scope>NUCLEOTIDE SEQUENCE</scope>
    <source>
        <strain evidence="1">FP105234-sp</strain>
    </source>
</reference>
<keyword evidence="2" id="KW-1185">Reference proteome</keyword>
<evidence type="ECO:0000313" key="2">
    <source>
        <dbReference type="Proteomes" id="UP000814033"/>
    </source>
</evidence>
<organism evidence="1 2">
    <name type="scientific">Auriscalpium vulgare</name>
    <dbReference type="NCBI Taxonomy" id="40419"/>
    <lineage>
        <taxon>Eukaryota</taxon>
        <taxon>Fungi</taxon>
        <taxon>Dikarya</taxon>
        <taxon>Basidiomycota</taxon>
        <taxon>Agaricomycotina</taxon>
        <taxon>Agaricomycetes</taxon>
        <taxon>Russulales</taxon>
        <taxon>Auriscalpiaceae</taxon>
        <taxon>Auriscalpium</taxon>
    </lineage>
</organism>
<dbReference type="Proteomes" id="UP000814033">
    <property type="component" value="Unassembled WGS sequence"/>
</dbReference>
<comment type="caution">
    <text evidence="1">The sequence shown here is derived from an EMBL/GenBank/DDBJ whole genome shotgun (WGS) entry which is preliminary data.</text>
</comment>
<gene>
    <name evidence="1" type="ORF">FA95DRAFT_1567588</name>
</gene>
<proteinExistence type="predicted"/>
<name>A0ACB8R3K1_9AGAM</name>
<sequence>MARPAPCFNSARSERVLDDQARFRQLGRQARRWRFSSPLLILLCSRSHAPLHLRIVGEL</sequence>
<dbReference type="EMBL" id="MU276434">
    <property type="protein sequence ID" value="KAI0038696.1"/>
    <property type="molecule type" value="Genomic_DNA"/>
</dbReference>
<evidence type="ECO:0000313" key="1">
    <source>
        <dbReference type="EMBL" id="KAI0038696.1"/>
    </source>
</evidence>
<reference evidence="1" key="1">
    <citation type="submission" date="2021-02" db="EMBL/GenBank/DDBJ databases">
        <authorList>
            <consortium name="DOE Joint Genome Institute"/>
            <person name="Ahrendt S."/>
            <person name="Looney B.P."/>
            <person name="Miyauchi S."/>
            <person name="Morin E."/>
            <person name="Drula E."/>
            <person name="Courty P.E."/>
            <person name="Chicoki N."/>
            <person name="Fauchery L."/>
            <person name="Kohler A."/>
            <person name="Kuo A."/>
            <person name="Labutti K."/>
            <person name="Pangilinan J."/>
            <person name="Lipzen A."/>
            <person name="Riley R."/>
            <person name="Andreopoulos W."/>
            <person name="He G."/>
            <person name="Johnson J."/>
            <person name="Barry K.W."/>
            <person name="Grigoriev I.V."/>
            <person name="Nagy L."/>
            <person name="Hibbett D."/>
            <person name="Henrissat B."/>
            <person name="Matheny P.B."/>
            <person name="Labbe J."/>
            <person name="Martin F."/>
        </authorList>
    </citation>
    <scope>NUCLEOTIDE SEQUENCE</scope>
    <source>
        <strain evidence="1">FP105234-sp</strain>
    </source>
</reference>
<protein>
    <submittedName>
        <fullName evidence="1">Uncharacterized protein</fullName>
    </submittedName>
</protein>
<accession>A0ACB8R3K1</accession>